<protein>
    <submittedName>
        <fullName evidence="1">Resolvase</fullName>
    </submittedName>
</protein>
<sequence length="25" mass="2676">KIQALIGCSRDTIAKVAKNSSITEE</sequence>
<accession>A0A3P1YFB5</accession>
<dbReference type="EMBL" id="RQTU01000165">
    <property type="protein sequence ID" value="RRD68880.1"/>
    <property type="molecule type" value="Genomic_DNA"/>
</dbReference>
<evidence type="ECO:0000313" key="1">
    <source>
        <dbReference type="EMBL" id="RRD68880.1"/>
    </source>
</evidence>
<organism evidence="1 2">
    <name type="scientific">Escherichia coli</name>
    <dbReference type="NCBI Taxonomy" id="562"/>
    <lineage>
        <taxon>Bacteria</taxon>
        <taxon>Pseudomonadati</taxon>
        <taxon>Pseudomonadota</taxon>
        <taxon>Gammaproteobacteria</taxon>
        <taxon>Enterobacterales</taxon>
        <taxon>Enterobacteriaceae</taxon>
        <taxon>Escherichia</taxon>
    </lineage>
</organism>
<gene>
    <name evidence="1" type="ORF">EIA08_28070</name>
</gene>
<name>A0A3P1YFB5_ECOLX</name>
<dbReference type="AlphaFoldDB" id="A0A3P1YFB5"/>
<comment type="caution">
    <text evidence="1">The sequence shown here is derived from an EMBL/GenBank/DDBJ whole genome shotgun (WGS) entry which is preliminary data.</text>
</comment>
<proteinExistence type="predicted"/>
<dbReference type="Proteomes" id="UP000271008">
    <property type="component" value="Unassembled WGS sequence"/>
</dbReference>
<evidence type="ECO:0000313" key="2">
    <source>
        <dbReference type="Proteomes" id="UP000271008"/>
    </source>
</evidence>
<feature type="non-terminal residue" evidence="1">
    <location>
        <position position="1"/>
    </location>
</feature>
<reference evidence="1 2" key="1">
    <citation type="submission" date="2018-11" db="EMBL/GenBank/DDBJ databases">
        <title>Enterobacteriaceae from Patient.</title>
        <authorList>
            <person name="Shen C."/>
            <person name="Yang Y."/>
            <person name="Tian G."/>
        </authorList>
    </citation>
    <scope>NUCLEOTIDE SEQUENCE [LARGE SCALE GENOMIC DNA]</scope>
    <source>
        <strain evidence="1 2">GBGD28</strain>
    </source>
</reference>